<dbReference type="AlphaFoldDB" id="A0AAV9Z818"/>
<dbReference type="Proteomes" id="UP001362999">
    <property type="component" value="Unassembled WGS sequence"/>
</dbReference>
<dbReference type="EMBL" id="JAWWNJ010000185">
    <property type="protein sequence ID" value="KAK6974312.1"/>
    <property type="molecule type" value="Genomic_DNA"/>
</dbReference>
<reference evidence="1 2" key="1">
    <citation type="journal article" date="2024" name="J Genomics">
        <title>Draft genome sequencing and assembly of Favolaschia claudopus CIRM-BRFM 2984 isolated from oak limbs.</title>
        <authorList>
            <person name="Navarro D."/>
            <person name="Drula E."/>
            <person name="Chaduli D."/>
            <person name="Cazenave R."/>
            <person name="Ahrendt S."/>
            <person name="Wang J."/>
            <person name="Lipzen A."/>
            <person name="Daum C."/>
            <person name="Barry K."/>
            <person name="Grigoriev I.V."/>
            <person name="Favel A."/>
            <person name="Rosso M.N."/>
            <person name="Martin F."/>
        </authorList>
    </citation>
    <scope>NUCLEOTIDE SEQUENCE [LARGE SCALE GENOMIC DNA]</scope>
    <source>
        <strain evidence="1 2">CIRM-BRFM 2984</strain>
    </source>
</reference>
<sequence>MTPRHSCSYKLSLCGAPAAPSSPTDIQQCPPDPCPLQPIAPSAIPAGLGSVMSAAAPIASMAPSAVPAFITDAYAPVQTGFAPPSRQSYAAAGRVEIPQALNPVYGDGQKTFSSPPQLLAGTKRPLKALPGADYRVVNFPPAAPSDLFYFDVYLWPMNLEKGDTPIQAARAVIDLLRMDRSFLVSSLQPAGLPRNLISLQFVSEDAGTGAHELSSHKPTGRVKAAAGGDVELVINTSAVNAAPEAPSIADSIAAVLRSACANSFEDITSILADTDNEESSDTITDLDTVTAPVFLPSFGFGIPTIVVVLCSYGNLAALSQSNRTGCMTGTLGSRRREVVAIRQMRLRRMGFWMVFIRLTPNTRTAHHQDESATTRRQTVVTTPVEVQCRRSDDEDREDEQIEGPTVSCGASLRAMRIWVDSEDSSFWRGSRMATIVTQA</sequence>
<evidence type="ECO:0000313" key="1">
    <source>
        <dbReference type="EMBL" id="KAK6974312.1"/>
    </source>
</evidence>
<comment type="caution">
    <text evidence="1">The sequence shown here is derived from an EMBL/GenBank/DDBJ whole genome shotgun (WGS) entry which is preliminary data.</text>
</comment>
<evidence type="ECO:0000313" key="2">
    <source>
        <dbReference type="Proteomes" id="UP001362999"/>
    </source>
</evidence>
<gene>
    <name evidence="1" type="ORF">R3P38DRAFT_2812058</name>
</gene>
<keyword evidence="2" id="KW-1185">Reference proteome</keyword>
<name>A0AAV9Z818_9AGAR</name>
<organism evidence="1 2">
    <name type="scientific">Favolaschia claudopus</name>
    <dbReference type="NCBI Taxonomy" id="2862362"/>
    <lineage>
        <taxon>Eukaryota</taxon>
        <taxon>Fungi</taxon>
        <taxon>Dikarya</taxon>
        <taxon>Basidiomycota</taxon>
        <taxon>Agaricomycotina</taxon>
        <taxon>Agaricomycetes</taxon>
        <taxon>Agaricomycetidae</taxon>
        <taxon>Agaricales</taxon>
        <taxon>Marasmiineae</taxon>
        <taxon>Mycenaceae</taxon>
        <taxon>Favolaschia</taxon>
    </lineage>
</organism>
<accession>A0AAV9Z818</accession>
<proteinExistence type="predicted"/>
<protein>
    <submittedName>
        <fullName evidence="1">Uncharacterized protein</fullName>
    </submittedName>
</protein>